<evidence type="ECO:0000256" key="4">
    <source>
        <dbReference type="ARBA" id="ARBA00022461"/>
    </source>
</evidence>
<evidence type="ECO:0000256" key="12">
    <source>
        <dbReference type="RuleBase" id="RU000679"/>
    </source>
</evidence>
<dbReference type="PANTHER" id="PTHR11690">
    <property type="entry name" value="AMILORIDE-SENSITIVE SODIUM CHANNEL-RELATED"/>
    <property type="match status" value="1"/>
</dbReference>
<dbReference type="Gene3D" id="1.10.287.770">
    <property type="entry name" value="YojJ-like"/>
    <property type="match status" value="1"/>
</dbReference>
<name>A0ABD1E2F6_HYPHA</name>
<dbReference type="Pfam" id="PF00858">
    <property type="entry name" value="ASC"/>
    <property type="match status" value="2"/>
</dbReference>
<dbReference type="EMBL" id="JBDJPC010000013">
    <property type="protein sequence ID" value="KAL1488765.1"/>
    <property type="molecule type" value="Genomic_DNA"/>
</dbReference>
<reference evidence="14 15" key="1">
    <citation type="submission" date="2024-05" db="EMBL/GenBank/DDBJ databases">
        <title>Genetic variation in Jamaican populations of the coffee berry borer (Hypothenemus hampei).</title>
        <authorList>
            <person name="Errbii M."/>
            <person name="Myrie A."/>
        </authorList>
    </citation>
    <scope>NUCLEOTIDE SEQUENCE [LARGE SCALE GENOMIC DNA]</scope>
    <source>
        <strain evidence="14">JA-Hopewell-2020-01-JO</strain>
        <tissue evidence="14">Whole body</tissue>
    </source>
</reference>
<dbReference type="PANTHER" id="PTHR11690:SF288">
    <property type="entry name" value="AMILORIDE-SENSITIVE NA+ CHANNEL-RELATED"/>
    <property type="match status" value="1"/>
</dbReference>
<accession>A0ABD1E2F6</accession>
<proteinExistence type="inferred from homology"/>
<feature type="transmembrane region" description="Helical" evidence="13">
    <location>
        <begin position="42"/>
        <end position="60"/>
    </location>
</feature>
<evidence type="ECO:0000256" key="3">
    <source>
        <dbReference type="ARBA" id="ARBA00022448"/>
    </source>
</evidence>
<feature type="transmembrane region" description="Helical" evidence="13">
    <location>
        <begin position="342"/>
        <end position="368"/>
    </location>
</feature>
<evidence type="ECO:0000256" key="6">
    <source>
        <dbReference type="ARBA" id="ARBA00022989"/>
    </source>
</evidence>
<evidence type="ECO:0000256" key="1">
    <source>
        <dbReference type="ARBA" id="ARBA00004141"/>
    </source>
</evidence>
<evidence type="ECO:0000256" key="10">
    <source>
        <dbReference type="ARBA" id="ARBA00023201"/>
    </source>
</evidence>
<comment type="subcellular location">
    <subcellularLocation>
        <location evidence="1">Membrane</location>
        <topology evidence="1">Multi-pass membrane protein</topology>
    </subcellularLocation>
</comment>
<keyword evidence="7" id="KW-0915">Sodium</keyword>
<dbReference type="AlphaFoldDB" id="A0ABD1E2F6"/>
<keyword evidence="9 13" id="KW-0472">Membrane</keyword>
<dbReference type="Proteomes" id="UP001566132">
    <property type="component" value="Unassembled WGS sequence"/>
</dbReference>
<keyword evidence="6 13" id="KW-1133">Transmembrane helix</keyword>
<evidence type="ECO:0000256" key="11">
    <source>
        <dbReference type="ARBA" id="ARBA00023303"/>
    </source>
</evidence>
<evidence type="ECO:0000256" key="7">
    <source>
        <dbReference type="ARBA" id="ARBA00023053"/>
    </source>
</evidence>
<evidence type="ECO:0000313" key="15">
    <source>
        <dbReference type="Proteomes" id="UP001566132"/>
    </source>
</evidence>
<keyword evidence="15" id="KW-1185">Reference proteome</keyword>
<evidence type="ECO:0000313" key="14">
    <source>
        <dbReference type="EMBL" id="KAL1488765.1"/>
    </source>
</evidence>
<dbReference type="GO" id="GO:0005272">
    <property type="term" value="F:sodium channel activity"/>
    <property type="evidence" value="ECO:0007669"/>
    <property type="project" value="UniProtKB-KW"/>
</dbReference>
<keyword evidence="3 12" id="KW-0813">Transport</keyword>
<dbReference type="GO" id="GO:0016020">
    <property type="term" value="C:membrane"/>
    <property type="evidence" value="ECO:0007669"/>
    <property type="project" value="UniProtKB-SubCell"/>
</dbReference>
<organism evidence="14 15">
    <name type="scientific">Hypothenemus hampei</name>
    <name type="common">Coffee berry borer</name>
    <dbReference type="NCBI Taxonomy" id="57062"/>
    <lineage>
        <taxon>Eukaryota</taxon>
        <taxon>Metazoa</taxon>
        <taxon>Ecdysozoa</taxon>
        <taxon>Arthropoda</taxon>
        <taxon>Hexapoda</taxon>
        <taxon>Insecta</taxon>
        <taxon>Pterygota</taxon>
        <taxon>Neoptera</taxon>
        <taxon>Endopterygota</taxon>
        <taxon>Coleoptera</taxon>
        <taxon>Polyphaga</taxon>
        <taxon>Cucujiformia</taxon>
        <taxon>Curculionidae</taxon>
        <taxon>Scolytinae</taxon>
        <taxon>Hypothenemus</taxon>
    </lineage>
</organism>
<comment type="caution">
    <text evidence="14">The sequence shown here is derived from an EMBL/GenBank/DDBJ whole genome shotgun (WGS) entry which is preliminary data.</text>
</comment>
<dbReference type="InterPro" id="IPR001873">
    <property type="entry name" value="ENaC"/>
</dbReference>
<keyword evidence="8 12" id="KW-0406">Ion transport</keyword>
<comment type="similarity">
    <text evidence="2 12">Belongs to the amiloride-sensitive sodium channel (TC 1.A.6) family.</text>
</comment>
<keyword evidence="10 12" id="KW-0739">Sodium transport</keyword>
<sequence length="389" mass="45672">MSVVQDPKTCKKLGSYFREYCNSSSIHGFKYFGEKRTYFERIWWFVVFSIVVGVSSYTLFQAYNKWKRSPVIVSFDTKETKIWDLPFPAVTICPKSKSQNFLYNYTDIYWKSKHQALNKTEESYATYMNMICDNLFYRKDNVNNSQSFAEDFYDFLDTVTRKNIIQSCFWMGRKCNDLVFPIITDEGICFTFNMLDRRDIFSDNVIHYKDYGKSPSRRTWTMDKGYDPDVDLIPPYPKRAEHAGVKSGLHVTLVANWEDMDSICLDSIQGYKTTNCNCLPICNDLTYSMDISQSGWDYKRTYLLRELKSPNKTMRMSRLTIYFPTSQFVTSIRHELYGITDLVANFGGLLALFTGFSVLSIIEIFYFVTIRLFCNIRLYGRWYGPDAPQ</sequence>
<gene>
    <name evidence="14" type="ORF">ABEB36_014564</name>
</gene>
<evidence type="ECO:0000256" key="2">
    <source>
        <dbReference type="ARBA" id="ARBA00007193"/>
    </source>
</evidence>
<keyword evidence="4 12" id="KW-0894">Sodium channel</keyword>
<protein>
    <submittedName>
        <fullName evidence="14">Uncharacterized protein</fullName>
    </submittedName>
</protein>
<keyword evidence="11 12" id="KW-0407">Ion channel</keyword>
<evidence type="ECO:0000256" key="5">
    <source>
        <dbReference type="ARBA" id="ARBA00022692"/>
    </source>
</evidence>
<evidence type="ECO:0000256" key="13">
    <source>
        <dbReference type="SAM" id="Phobius"/>
    </source>
</evidence>
<evidence type="ECO:0000256" key="9">
    <source>
        <dbReference type="ARBA" id="ARBA00023136"/>
    </source>
</evidence>
<evidence type="ECO:0000256" key="8">
    <source>
        <dbReference type="ARBA" id="ARBA00023065"/>
    </source>
</evidence>
<keyword evidence="5 12" id="KW-0812">Transmembrane</keyword>